<dbReference type="Pfam" id="PF08163">
    <property type="entry name" value="DNAPKcs_CC3"/>
    <property type="match status" value="1"/>
</dbReference>
<name>A0AAV0U7M7_9STRA</name>
<comment type="caution">
    <text evidence="2">The sequence shown here is derived from an EMBL/GenBank/DDBJ whole genome shotgun (WGS) entry which is preliminary data.</text>
</comment>
<protein>
    <recommendedName>
        <fullName evidence="1">DNA-dependent protein kinase catalytic subunit CC3 domain-containing protein</fullName>
    </recommendedName>
</protein>
<dbReference type="SUPFAM" id="SSF48371">
    <property type="entry name" value="ARM repeat"/>
    <property type="match status" value="1"/>
</dbReference>
<gene>
    <name evidence="2" type="ORF">PDE001_LOCUS5204</name>
</gene>
<organism evidence="2 3">
    <name type="scientific">Peronospora destructor</name>
    <dbReference type="NCBI Taxonomy" id="86335"/>
    <lineage>
        <taxon>Eukaryota</taxon>
        <taxon>Sar</taxon>
        <taxon>Stramenopiles</taxon>
        <taxon>Oomycota</taxon>
        <taxon>Peronosporomycetes</taxon>
        <taxon>Peronosporales</taxon>
        <taxon>Peronosporaceae</taxon>
        <taxon>Peronospora</taxon>
    </lineage>
</organism>
<sequence length="634" mass="70462">MSSSIKNNGNRLLRRVADVDNQAFQSVVVEKLLLALLHRHDSWANDASTFNEIEEFCTSAIARSQVWAHQVQKTAEALLSTLEPCLTNMNSSSDFYKHSKTIESLVLFGSEILSAEIISFSMADKYTSMLALVASKAMEYGHCSAQSRLIAVAALKAAAVCGWKITDIVVNSADRQLYGPVYSDVVQFIPTLAVWKRCASELVSFSLENGFGVIMLVDVLLQVATFKVYSSKSIEWDAFTKTLVANIKQIVKKLEAAKLDTQQTLSLLQVLRYFLELCKHCSENLIVAVRMGPIPDIQHAIIKLLKQHGCSYLIKAEILRMLALLGPTSSLVSREQHTSNTLDALVAFVYDEFPIVSVDVLRGSKEFGVFQSLFSELLSVIEQSKSIAYLKIIYPSLKEGTKHLFSAEIKQMLARFSSSIGSSMHPGGTKNNDRVRSQLAELLDALLDPTLDVAIRKSLLEEVFTPLIECQAGEALQKFYLMESPIKKSSIISLLATLISTSAEVTSEGSHIGVFVAFSLVEILYRLMDPEVIRTDINSAFLGHKNGKGRELTMLVCKCASKVITKPNEDVDDLIRMTCCAAYNCLLVAVSRTQKQEKFFDQILFQPALWGNVLDLSREYDLHAETEEFVTIYP</sequence>
<dbReference type="AlphaFoldDB" id="A0AAV0U7M7"/>
<dbReference type="GO" id="GO:0005634">
    <property type="term" value="C:nucleus"/>
    <property type="evidence" value="ECO:0007669"/>
    <property type="project" value="InterPro"/>
</dbReference>
<dbReference type="Proteomes" id="UP001162029">
    <property type="component" value="Unassembled WGS sequence"/>
</dbReference>
<feature type="domain" description="DNA-dependent protein kinase catalytic subunit CC3" evidence="1">
    <location>
        <begin position="456"/>
        <end position="628"/>
    </location>
</feature>
<evidence type="ECO:0000313" key="3">
    <source>
        <dbReference type="Proteomes" id="UP001162029"/>
    </source>
</evidence>
<reference evidence="2" key="1">
    <citation type="submission" date="2022-12" db="EMBL/GenBank/DDBJ databases">
        <authorList>
            <person name="Webb A."/>
        </authorList>
    </citation>
    <scope>NUCLEOTIDE SEQUENCE</scope>
    <source>
        <strain evidence="2">Pd1</strain>
    </source>
</reference>
<accession>A0AAV0U7M7</accession>
<dbReference type="EMBL" id="CANTFM010000982">
    <property type="protein sequence ID" value="CAI5732764.1"/>
    <property type="molecule type" value="Genomic_DNA"/>
</dbReference>
<dbReference type="GO" id="GO:0006303">
    <property type="term" value="P:double-strand break repair via nonhomologous end joining"/>
    <property type="evidence" value="ECO:0007669"/>
    <property type="project" value="InterPro"/>
</dbReference>
<dbReference type="InterPro" id="IPR016024">
    <property type="entry name" value="ARM-type_fold"/>
</dbReference>
<dbReference type="InterPro" id="IPR012582">
    <property type="entry name" value="DNAPKcs_CC3"/>
</dbReference>
<evidence type="ECO:0000259" key="1">
    <source>
        <dbReference type="Pfam" id="PF08163"/>
    </source>
</evidence>
<proteinExistence type="predicted"/>
<evidence type="ECO:0000313" key="2">
    <source>
        <dbReference type="EMBL" id="CAI5732764.1"/>
    </source>
</evidence>
<keyword evidence="3" id="KW-1185">Reference proteome</keyword>